<dbReference type="SUPFAM" id="SSF55729">
    <property type="entry name" value="Acyl-CoA N-acyltransferases (Nat)"/>
    <property type="match status" value="1"/>
</dbReference>
<dbReference type="Proteomes" id="UP001501414">
    <property type="component" value="Unassembled WGS sequence"/>
</dbReference>
<evidence type="ECO:0000313" key="3">
    <source>
        <dbReference type="Proteomes" id="UP001501414"/>
    </source>
</evidence>
<organism evidence="2 3">
    <name type="scientific">Pseudonocardia kongjuensis</name>
    <dbReference type="NCBI Taxonomy" id="102227"/>
    <lineage>
        <taxon>Bacteria</taxon>
        <taxon>Bacillati</taxon>
        <taxon>Actinomycetota</taxon>
        <taxon>Actinomycetes</taxon>
        <taxon>Pseudonocardiales</taxon>
        <taxon>Pseudonocardiaceae</taxon>
        <taxon>Pseudonocardia</taxon>
    </lineage>
</organism>
<name>A0ABP4II77_9PSEU</name>
<evidence type="ECO:0000259" key="1">
    <source>
        <dbReference type="PROSITE" id="PS51186"/>
    </source>
</evidence>
<dbReference type="PROSITE" id="PS51186">
    <property type="entry name" value="GNAT"/>
    <property type="match status" value="1"/>
</dbReference>
<accession>A0ABP4II77</accession>
<dbReference type="PANTHER" id="PTHR43792">
    <property type="entry name" value="GNAT FAMILY, PUTATIVE (AFU_ORTHOLOGUE AFUA_3G00765)-RELATED-RELATED"/>
    <property type="match status" value="1"/>
</dbReference>
<evidence type="ECO:0000313" key="2">
    <source>
        <dbReference type="EMBL" id="GAA1391498.1"/>
    </source>
</evidence>
<protein>
    <recommendedName>
        <fullName evidence="1">N-acetyltransferase domain-containing protein</fullName>
    </recommendedName>
</protein>
<gene>
    <name evidence="2" type="ORF">GCM10009613_34090</name>
</gene>
<proteinExistence type="predicted"/>
<comment type="caution">
    <text evidence="2">The sequence shown here is derived from an EMBL/GenBank/DDBJ whole genome shotgun (WGS) entry which is preliminary data.</text>
</comment>
<dbReference type="Pfam" id="PF13302">
    <property type="entry name" value="Acetyltransf_3"/>
    <property type="match status" value="1"/>
</dbReference>
<feature type="domain" description="N-acetyltransferase" evidence="1">
    <location>
        <begin position="11"/>
        <end position="158"/>
    </location>
</feature>
<dbReference type="InterPro" id="IPR051531">
    <property type="entry name" value="N-acetyltransferase"/>
</dbReference>
<dbReference type="PANTHER" id="PTHR43792:SF13">
    <property type="entry name" value="ACETYLTRANSFERASE"/>
    <property type="match status" value="1"/>
</dbReference>
<keyword evidence="3" id="KW-1185">Reference proteome</keyword>
<sequence length="158" mass="16477">MTGPDLPTVRLLLRPWTPETAAAVVAGARRDGWAADFPADGDRVVARLLADEPDGPGWGRYGHRLLVERASGLVVGGAGLFPDGDGGLEVGYGVVASRRGRGYAVEAARALVELARAGGVRRIVAGVEPGNDASVRVLERLGMQHTGTVDGVDRYALP</sequence>
<dbReference type="RefSeq" id="WP_344023542.1">
    <property type="nucleotide sequence ID" value="NZ_BAAAJK010000014.1"/>
</dbReference>
<dbReference type="Gene3D" id="3.40.630.30">
    <property type="match status" value="1"/>
</dbReference>
<reference evidence="3" key="1">
    <citation type="journal article" date="2019" name="Int. J. Syst. Evol. Microbiol.">
        <title>The Global Catalogue of Microorganisms (GCM) 10K type strain sequencing project: providing services to taxonomists for standard genome sequencing and annotation.</title>
        <authorList>
            <consortium name="The Broad Institute Genomics Platform"/>
            <consortium name="The Broad Institute Genome Sequencing Center for Infectious Disease"/>
            <person name="Wu L."/>
            <person name="Ma J."/>
        </authorList>
    </citation>
    <scope>NUCLEOTIDE SEQUENCE [LARGE SCALE GENOMIC DNA]</scope>
    <source>
        <strain evidence="3">JCM 11896</strain>
    </source>
</reference>
<dbReference type="InterPro" id="IPR016181">
    <property type="entry name" value="Acyl_CoA_acyltransferase"/>
</dbReference>
<dbReference type="InterPro" id="IPR000182">
    <property type="entry name" value="GNAT_dom"/>
</dbReference>
<dbReference type="EMBL" id="BAAAJK010000014">
    <property type="protein sequence ID" value="GAA1391498.1"/>
    <property type="molecule type" value="Genomic_DNA"/>
</dbReference>